<dbReference type="NCBIfam" id="TIGR01180">
    <property type="entry name" value="aman2_put"/>
    <property type="match status" value="1"/>
</dbReference>
<dbReference type="GO" id="GO:0000224">
    <property type="term" value="F:peptide-N4-(N-acetyl-beta-glucosaminyl)asparagine amidase activity"/>
    <property type="evidence" value="ECO:0007669"/>
    <property type="project" value="TreeGrafter"/>
</dbReference>
<evidence type="ECO:0000256" key="1">
    <source>
        <dbReference type="SAM" id="MobiDB-lite"/>
    </source>
</evidence>
<dbReference type="GO" id="GO:0005829">
    <property type="term" value="C:cytosol"/>
    <property type="evidence" value="ECO:0007669"/>
    <property type="project" value="TreeGrafter"/>
</dbReference>
<gene>
    <name evidence="4" type="ORF">FA09DRAFT_339442</name>
</gene>
<evidence type="ECO:0000259" key="2">
    <source>
        <dbReference type="Pfam" id="PF07971"/>
    </source>
</evidence>
<dbReference type="OrthoDB" id="449263at2759"/>
<feature type="region of interest" description="Disordered" evidence="1">
    <location>
        <begin position="1"/>
        <end position="22"/>
    </location>
</feature>
<dbReference type="InterPro" id="IPR008928">
    <property type="entry name" value="6-hairpin_glycosidase_sf"/>
</dbReference>
<reference evidence="4 5" key="1">
    <citation type="journal article" date="2018" name="Mol. Biol. Evol.">
        <title>Broad Genomic Sampling Reveals a Smut Pathogenic Ancestry of the Fungal Clade Ustilaginomycotina.</title>
        <authorList>
            <person name="Kijpornyongpan T."/>
            <person name="Mondo S.J."/>
            <person name="Barry K."/>
            <person name="Sandor L."/>
            <person name="Lee J."/>
            <person name="Lipzen A."/>
            <person name="Pangilinan J."/>
            <person name="LaButti K."/>
            <person name="Hainaut M."/>
            <person name="Henrissat B."/>
            <person name="Grigoriev I.V."/>
            <person name="Spatafora J.W."/>
            <person name="Aime M.C."/>
        </authorList>
    </citation>
    <scope>NUCLEOTIDE SEQUENCE [LARGE SCALE GENOMIC DNA]</scope>
    <source>
        <strain evidence="4 5">MCA 4186</strain>
    </source>
</reference>
<dbReference type="InterPro" id="IPR012939">
    <property type="entry name" value="Glyco_hydro_92"/>
</dbReference>
<name>A0A316Z8T5_9BASI</name>
<dbReference type="PANTHER" id="PTHR12143">
    <property type="entry name" value="PEPTIDE N-GLYCANASE PNGASE -RELATED"/>
    <property type="match status" value="1"/>
</dbReference>
<dbReference type="EMBL" id="KZ819295">
    <property type="protein sequence ID" value="PWN97444.1"/>
    <property type="molecule type" value="Genomic_DNA"/>
</dbReference>
<evidence type="ECO:0000259" key="3">
    <source>
        <dbReference type="Pfam" id="PF17678"/>
    </source>
</evidence>
<dbReference type="GO" id="GO:0006516">
    <property type="term" value="P:glycoprotein catabolic process"/>
    <property type="evidence" value="ECO:0007669"/>
    <property type="project" value="TreeGrafter"/>
</dbReference>
<dbReference type="AlphaFoldDB" id="A0A316Z8T5"/>
<evidence type="ECO:0000313" key="5">
    <source>
        <dbReference type="Proteomes" id="UP000245946"/>
    </source>
</evidence>
<evidence type="ECO:0000313" key="4">
    <source>
        <dbReference type="EMBL" id="PWN97444.1"/>
    </source>
</evidence>
<accession>A0A316Z8T5</accession>
<dbReference type="Pfam" id="PF17678">
    <property type="entry name" value="Glyco_hydro_92N"/>
    <property type="match status" value="1"/>
</dbReference>
<dbReference type="GO" id="GO:0005634">
    <property type="term" value="C:nucleus"/>
    <property type="evidence" value="ECO:0007669"/>
    <property type="project" value="TreeGrafter"/>
</dbReference>
<dbReference type="RefSeq" id="XP_025597723.1">
    <property type="nucleotide sequence ID" value="XM_025744219.1"/>
</dbReference>
<keyword evidence="5" id="KW-1185">Reference proteome</keyword>
<dbReference type="Gene3D" id="3.30.2080.10">
    <property type="entry name" value="GH92 mannosidase domain"/>
    <property type="match status" value="1"/>
</dbReference>
<dbReference type="STRING" id="58919.A0A316Z8T5"/>
<dbReference type="GO" id="GO:0030246">
    <property type="term" value="F:carbohydrate binding"/>
    <property type="evidence" value="ECO:0007669"/>
    <property type="project" value="InterPro"/>
</dbReference>
<feature type="domain" description="Glycosyl hydrolase family 92" evidence="2">
    <location>
        <begin position="280"/>
        <end position="756"/>
    </location>
</feature>
<dbReference type="Gene3D" id="1.20.1610.10">
    <property type="entry name" value="alpha-1,2-mannosidases domains"/>
    <property type="match status" value="1"/>
</dbReference>
<dbReference type="Proteomes" id="UP000245946">
    <property type="component" value="Unassembled WGS sequence"/>
</dbReference>
<proteinExistence type="predicted"/>
<dbReference type="InterPro" id="IPR014718">
    <property type="entry name" value="GH-type_carb-bd"/>
</dbReference>
<feature type="domain" description="Glycosyl hydrolase family 92 N-terminal" evidence="3">
    <location>
        <begin position="14"/>
        <end position="274"/>
    </location>
</feature>
<dbReference type="PANTHER" id="PTHR12143:SF43">
    <property type="entry name" value="PUTATIVE-RELATED"/>
    <property type="match status" value="1"/>
</dbReference>
<organism evidence="4 5">
    <name type="scientific">Tilletiopsis washingtonensis</name>
    <dbReference type="NCBI Taxonomy" id="58919"/>
    <lineage>
        <taxon>Eukaryota</taxon>
        <taxon>Fungi</taxon>
        <taxon>Dikarya</taxon>
        <taxon>Basidiomycota</taxon>
        <taxon>Ustilaginomycotina</taxon>
        <taxon>Exobasidiomycetes</taxon>
        <taxon>Entylomatales</taxon>
        <taxon>Entylomatales incertae sedis</taxon>
        <taxon>Tilletiopsis</taxon>
    </lineage>
</organism>
<dbReference type="InterPro" id="IPR041371">
    <property type="entry name" value="GH92_N"/>
</dbReference>
<dbReference type="InterPro" id="IPR050883">
    <property type="entry name" value="PNGase"/>
</dbReference>
<dbReference type="InterPro" id="IPR005887">
    <property type="entry name" value="GH92_a_mannosidase_put"/>
</dbReference>
<dbReference type="GO" id="GO:0005975">
    <property type="term" value="P:carbohydrate metabolic process"/>
    <property type="evidence" value="ECO:0007669"/>
    <property type="project" value="InterPro"/>
</dbReference>
<dbReference type="Pfam" id="PF07971">
    <property type="entry name" value="Glyco_hydro_92"/>
    <property type="match status" value="1"/>
</dbReference>
<dbReference type="SUPFAM" id="SSF48208">
    <property type="entry name" value="Six-hairpin glycosidases"/>
    <property type="match status" value="1"/>
</dbReference>
<sequence length="772" mass="85518">MSVGHASRQGNSRFVDPLIGTAGPNPDEYVPDAYAGLSPTPAPPFAAIRATPMTRRNFVSSEGYYFHDKTHQGVLLTRQPAVWMGDLAPLELAAGFGAVRVTPKERSLPFSHADEDARVERYSLRVDAGSQLDGAAFNLTLAGAEHSAVLEYAFEQTGPHAESRFVVVQATRPHWRGAVYIDPARQEISGWSPERMDYKLGPHQAPNFKGFFVAQFDKKGACAAEWQGFGTAVTNATGTELHVGELGRWNEEDLAAYVTFPSNTACVRIRVGMSLISVEQARLNLKHEIAQADDAAAVARATAHKWDRLLDVVQLRNASATQERIVYTALFHALQFPSLHSEETADGPAYYSLYTDRVEKGTAYQSWSIWDTWRAGWAATILFANDRVATMVRSLLDIYLQSGPRSGEPGYLPMWANGAETNIMISTWSDSLIAEALVKGVEGFNKTLAWEAVQKNADVPPERDTELQYADREEYTPIEARAGLTYYKKTGYVPHDRTAESVSRTLDYASCDWCVSQVATQLGHVDAARFYAERAGNYRHVYNEETGFFAPRFSNGSFLNEPLEAPKARDDGFTEGNRWTYLFDVVHDLPGLAKLHGGTEKLLSKLDEYFAGGYNDHSNEPSHHVPALYAALGRAWRSQELVREIAEQEYSDRPDGLGGNEDLGQMSAWYIWVAVFGLYPINPASGSYVVVGAPFFDEVTVSLPHIPGHRLVISASGSSSGRKYVRSFRINGEALHEPSITHRQLEQGGHWEIELADSPQEWGSRRAEGARI</sequence>
<protein>
    <recommendedName>
        <fullName evidence="6">Glycoside hydrolase family 92 protein</fullName>
    </recommendedName>
</protein>
<dbReference type="Gene3D" id="1.20.1050.60">
    <property type="entry name" value="alpha-1,2-mannosidase"/>
    <property type="match status" value="1"/>
</dbReference>
<dbReference type="Gene3D" id="2.70.98.10">
    <property type="match status" value="1"/>
</dbReference>
<dbReference type="GeneID" id="37271763"/>
<evidence type="ECO:0008006" key="6">
    <source>
        <dbReference type="Google" id="ProtNLM"/>
    </source>
</evidence>